<dbReference type="InterPro" id="IPR035979">
    <property type="entry name" value="RBD_domain_sf"/>
</dbReference>
<reference evidence="6" key="1">
    <citation type="submission" date="2025-08" db="UniProtKB">
        <authorList>
            <consortium name="RefSeq"/>
        </authorList>
    </citation>
    <scope>IDENTIFICATION</scope>
    <source>
        <tissue evidence="6">Muscle</tissue>
    </source>
</reference>
<dbReference type="Pfam" id="PF00076">
    <property type="entry name" value="RRM_1"/>
    <property type="match status" value="1"/>
</dbReference>
<accession>A0ABM1SIJ7</accession>
<organism evidence="5 6">
    <name type="scientific">Limulus polyphemus</name>
    <name type="common">Atlantic horseshoe crab</name>
    <dbReference type="NCBI Taxonomy" id="6850"/>
    <lineage>
        <taxon>Eukaryota</taxon>
        <taxon>Metazoa</taxon>
        <taxon>Ecdysozoa</taxon>
        <taxon>Arthropoda</taxon>
        <taxon>Chelicerata</taxon>
        <taxon>Merostomata</taxon>
        <taxon>Xiphosura</taxon>
        <taxon>Limulidae</taxon>
        <taxon>Limulus</taxon>
    </lineage>
</organism>
<dbReference type="SUPFAM" id="SSF54928">
    <property type="entry name" value="RNA-binding domain, RBD"/>
    <property type="match status" value="1"/>
</dbReference>
<name>A0ABM1SIJ7_LIMPO</name>
<evidence type="ECO:0000256" key="2">
    <source>
        <dbReference type="ARBA" id="ARBA00022884"/>
    </source>
</evidence>
<keyword evidence="1" id="KW-0677">Repeat</keyword>
<dbReference type="Gene3D" id="3.30.70.330">
    <property type="match status" value="1"/>
</dbReference>
<evidence type="ECO:0000256" key="3">
    <source>
        <dbReference type="PROSITE-ProRule" id="PRU00176"/>
    </source>
</evidence>
<evidence type="ECO:0000256" key="1">
    <source>
        <dbReference type="ARBA" id="ARBA00022737"/>
    </source>
</evidence>
<gene>
    <name evidence="6" type="primary">LOC111086125</name>
</gene>
<dbReference type="SMART" id="SM00360">
    <property type="entry name" value="RRM"/>
    <property type="match status" value="1"/>
</dbReference>
<feature type="domain" description="RRM" evidence="4">
    <location>
        <begin position="34"/>
        <end position="121"/>
    </location>
</feature>
<evidence type="ECO:0000259" key="4">
    <source>
        <dbReference type="PROSITE" id="PS50102"/>
    </source>
</evidence>
<sequence>MATLHNGVLEPANRLNSSQNFYESAIPVKDHDSIKLFVGQIPRNLDENDLRPLFEQFGKIFELTVLKDKYTGIHKGCAFLTYCARESAIQAQMALHEQKTLPGNSSYRAERKWLQMDGRKKTSLYFLECFRKMNFSYQNMTPGLSAL</sequence>
<dbReference type="Proteomes" id="UP000694941">
    <property type="component" value="Unplaced"/>
</dbReference>
<dbReference type="PROSITE" id="PS50102">
    <property type="entry name" value="RRM"/>
    <property type="match status" value="1"/>
</dbReference>
<dbReference type="InterPro" id="IPR012677">
    <property type="entry name" value="Nucleotide-bd_a/b_plait_sf"/>
</dbReference>
<dbReference type="InterPro" id="IPR000504">
    <property type="entry name" value="RRM_dom"/>
</dbReference>
<dbReference type="GeneID" id="111086125"/>
<dbReference type="PANTHER" id="PTHR24012">
    <property type="entry name" value="RNA BINDING PROTEIN"/>
    <property type="match status" value="1"/>
</dbReference>
<dbReference type="RefSeq" id="XP_022243452.1">
    <property type="nucleotide sequence ID" value="XM_022387744.1"/>
</dbReference>
<evidence type="ECO:0000313" key="6">
    <source>
        <dbReference type="RefSeq" id="XP_022243452.1"/>
    </source>
</evidence>
<evidence type="ECO:0000313" key="5">
    <source>
        <dbReference type="Proteomes" id="UP000694941"/>
    </source>
</evidence>
<keyword evidence="5" id="KW-1185">Reference proteome</keyword>
<proteinExistence type="predicted"/>
<protein>
    <submittedName>
        <fullName evidence="6">CUGBP Elav-like family member 4</fullName>
    </submittedName>
</protein>
<keyword evidence="2 3" id="KW-0694">RNA-binding</keyword>